<sequence length="130" mass="15235">MNTKLEWILLITDQYTAMTMFYKETLGFPIARDVPEEEFTQFKLKNCNLAIYGKRFVEKLLGKERIGTPGGAIYSFGESDSIDLQYQQLRDKGVQFIKEPETQPWGQRTAYFTDPDGNIWEIQQWIKKPI</sequence>
<gene>
    <name evidence="2" type="ORF">UY16_C0018G0026</name>
</gene>
<dbReference type="InterPro" id="IPR037523">
    <property type="entry name" value="VOC_core"/>
</dbReference>
<dbReference type="InterPro" id="IPR004360">
    <property type="entry name" value="Glyas_Fos-R_dOase_dom"/>
</dbReference>
<feature type="domain" description="VOC" evidence="1">
    <location>
        <begin position="4"/>
        <end position="125"/>
    </location>
</feature>
<proteinExistence type="predicted"/>
<keyword evidence="2" id="KW-0223">Dioxygenase</keyword>
<dbReference type="PROSITE" id="PS51819">
    <property type="entry name" value="VOC"/>
    <property type="match status" value="1"/>
</dbReference>
<dbReference type="PANTHER" id="PTHR36503">
    <property type="entry name" value="BLR2520 PROTEIN"/>
    <property type="match status" value="1"/>
</dbReference>
<evidence type="ECO:0000259" key="1">
    <source>
        <dbReference type="PROSITE" id="PS51819"/>
    </source>
</evidence>
<name>A0A0G1U185_9BACT</name>
<dbReference type="EMBL" id="LCOY01000018">
    <property type="protein sequence ID" value="KKU87821.1"/>
    <property type="molecule type" value="Genomic_DNA"/>
</dbReference>
<dbReference type="PANTHER" id="PTHR36503:SF1">
    <property type="entry name" value="BLR2520 PROTEIN"/>
    <property type="match status" value="1"/>
</dbReference>
<comment type="caution">
    <text evidence="2">The sequence shown here is derived from an EMBL/GenBank/DDBJ whole genome shotgun (WGS) entry which is preliminary data.</text>
</comment>
<dbReference type="InterPro" id="IPR029068">
    <property type="entry name" value="Glyas_Bleomycin-R_OHBP_Dase"/>
</dbReference>
<dbReference type="Pfam" id="PF00903">
    <property type="entry name" value="Glyoxalase"/>
    <property type="match status" value="1"/>
</dbReference>
<reference evidence="2 3" key="1">
    <citation type="journal article" date="2015" name="Nature">
        <title>rRNA introns, odd ribosomes, and small enigmatic genomes across a large radiation of phyla.</title>
        <authorList>
            <person name="Brown C.T."/>
            <person name="Hug L.A."/>
            <person name="Thomas B.C."/>
            <person name="Sharon I."/>
            <person name="Castelle C.J."/>
            <person name="Singh A."/>
            <person name="Wilkins M.J."/>
            <person name="Williams K.H."/>
            <person name="Banfield J.F."/>
        </authorList>
    </citation>
    <scope>NUCLEOTIDE SEQUENCE [LARGE SCALE GENOMIC DNA]</scope>
</reference>
<dbReference type="GO" id="GO:0051213">
    <property type="term" value="F:dioxygenase activity"/>
    <property type="evidence" value="ECO:0007669"/>
    <property type="project" value="UniProtKB-KW"/>
</dbReference>
<keyword evidence="2" id="KW-0560">Oxidoreductase</keyword>
<accession>A0A0G1U185</accession>
<dbReference type="Proteomes" id="UP000034739">
    <property type="component" value="Unassembled WGS sequence"/>
</dbReference>
<dbReference type="SUPFAM" id="SSF54593">
    <property type="entry name" value="Glyoxalase/Bleomycin resistance protein/Dihydroxybiphenyl dioxygenase"/>
    <property type="match status" value="1"/>
</dbReference>
<evidence type="ECO:0000313" key="3">
    <source>
        <dbReference type="Proteomes" id="UP000034739"/>
    </source>
</evidence>
<organism evidence="2 3">
    <name type="scientific">Candidatus Gottesmanbacteria bacterium GW2011_GWA2_47_9</name>
    <dbReference type="NCBI Taxonomy" id="1618445"/>
    <lineage>
        <taxon>Bacteria</taxon>
        <taxon>Candidatus Gottesmaniibacteriota</taxon>
    </lineage>
</organism>
<evidence type="ECO:0000313" key="2">
    <source>
        <dbReference type="EMBL" id="KKU87821.1"/>
    </source>
</evidence>
<dbReference type="Gene3D" id="3.10.180.10">
    <property type="entry name" value="2,3-Dihydroxybiphenyl 1,2-Dioxygenase, domain 1"/>
    <property type="match status" value="1"/>
</dbReference>
<dbReference type="AlphaFoldDB" id="A0A0G1U185"/>
<protein>
    <submittedName>
        <fullName evidence="2">Glyoxalase/bleomycin resistance protein/dioxygenase</fullName>
    </submittedName>
</protein>